<dbReference type="InterPro" id="IPR003594">
    <property type="entry name" value="HATPase_dom"/>
</dbReference>
<dbReference type="InterPro" id="IPR014729">
    <property type="entry name" value="Rossmann-like_a/b/a_fold"/>
</dbReference>
<evidence type="ECO:0000256" key="4">
    <source>
        <dbReference type="ARBA" id="ARBA00022553"/>
    </source>
</evidence>
<dbReference type="Pfam" id="PF13492">
    <property type="entry name" value="GAF_3"/>
    <property type="match status" value="1"/>
</dbReference>
<comment type="catalytic activity">
    <reaction evidence="1">
        <text>ATP + protein L-histidine = ADP + protein N-phospho-L-histidine.</text>
        <dbReference type="EC" id="2.7.13.3"/>
    </reaction>
</comment>
<feature type="transmembrane region" description="Helical" evidence="13">
    <location>
        <begin position="420"/>
        <end position="436"/>
    </location>
</feature>
<evidence type="ECO:0000256" key="12">
    <source>
        <dbReference type="ARBA" id="ARBA00023136"/>
    </source>
</evidence>
<dbReference type="GO" id="GO:0005886">
    <property type="term" value="C:plasma membrane"/>
    <property type="evidence" value="ECO:0007669"/>
    <property type="project" value="TreeGrafter"/>
</dbReference>
<keyword evidence="7" id="KW-0547">Nucleotide-binding</keyword>
<dbReference type="EC" id="2.7.13.3" evidence="3"/>
<dbReference type="Pfam" id="PF02702">
    <property type="entry name" value="KdpD"/>
    <property type="match status" value="1"/>
</dbReference>
<proteinExistence type="predicted"/>
<dbReference type="InterPro" id="IPR003661">
    <property type="entry name" value="HisK_dim/P_dom"/>
</dbReference>
<dbReference type="CDD" id="cd00075">
    <property type="entry name" value="HATPase"/>
    <property type="match status" value="1"/>
</dbReference>
<keyword evidence="12 13" id="KW-0472">Membrane</keyword>
<accession>A0A845L0H4</accession>
<keyword evidence="6 13" id="KW-0812">Transmembrane</keyword>
<dbReference type="Pfam" id="PF02518">
    <property type="entry name" value="HATPase_c"/>
    <property type="match status" value="1"/>
</dbReference>
<comment type="subcellular location">
    <subcellularLocation>
        <location evidence="2">Membrane</location>
        <topology evidence="2">Multi-pass membrane protein</topology>
    </subcellularLocation>
</comment>
<dbReference type="FunFam" id="3.30.565.10:FF:000006">
    <property type="entry name" value="Sensor histidine kinase WalK"/>
    <property type="match status" value="1"/>
</dbReference>
<sequence>MRDRRANPDALLESINAGNRGKLTVFLGAAAGVGKTYAMLEAAQELLQDGIDVVIGWVETHGRKETEKLTEGIPAIPPNRLTYRGKIFQEMNIDALLARKPAVALVDELAHTNIPGSRHTRRYQDIEELLAAGIHVYTTVNIQHVESLNDYVAKITGIVVKETVPDGFLLKANQIQIIDIPPEQLLQRLKEGKVYIPSQAREAMSKFFRQGNISALREMALRFTAQKVERQLETYMQANAINGPWPAGERVLVCVGPSPFSAQLIRTACRIANGLQTDWIAVNVETPKRFPSSERERDSLSKNLRLAEELGAEIVTVYGQDVAEEVLDIARKRNITQIVIGKPLYPRFQEWMRGSVVDKIIRHSDGISIHVIPGQPQQRERWPKEAAQEQKIDFMAYLAVFSMVALLTWIASWVNPMEDLASVVTSFLLPVLFSAVRWGPGPAIFAACAGVLAFDFFFVPPVMSFTVTDIRYLVTFLIFLLVALLTSAMAGRLKAQAENARQKENQTAALYALSREISAISDLAAILDSLTRKLAETFGAQVVLFLPNASGKLELQSESPVGALAFLDDNERAVLLWGFEHMQIAGRGTDTLGGAKALYYPILSGGSGVGVIGLRLERPDRYFQPDQRRLLEAFVGLAAIAINRIQLEETAKEARVLAESERLHTVLFNSLSHDLRTPLASIIGAVSGLLEQESLFSPDDKKALLQTIQQGANRMNRLVNNLLDMAKLESGIFQKNVQWCDMEDLIGVVIPRMAEPFQGRTVKTDISPGLPLVRADFGLLQQVLVNLTDNAMKYSYKDTPIEITVGRQMDTIEVSVCNEGPAIPEQDVERIFDKFYRLSSPGQVSGTGLGLAICKGIVEAHGGKIWAKNRADGKVCVSFCLPLEEKVPVDVPKGAMEADDE</sequence>
<keyword evidence="10 13" id="KW-1133">Transmembrane helix</keyword>
<keyword evidence="4" id="KW-0597">Phosphoprotein</keyword>
<dbReference type="AlphaFoldDB" id="A0A845L0H4"/>
<evidence type="ECO:0000256" key="5">
    <source>
        <dbReference type="ARBA" id="ARBA00022679"/>
    </source>
</evidence>
<dbReference type="GO" id="GO:0000155">
    <property type="term" value="F:phosphorelay sensor kinase activity"/>
    <property type="evidence" value="ECO:0007669"/>
    <property type="project" value="InterPro"/>
</dbReference>
<dbReference type="InterPro" id="IPR027417">
    <property type="entry name" value="P-loop_NTPase"/>
</dbReference>
<dbReference type="GO" id="GO:0005524">
    <property type="term" value="F:ATP binding"/>
    <property type="evidence" value="ECO:0007669"/>
    <property type="project" value="UniProtKB-KW"/>
</dbReference>
<evidence type="ECO:0000256" key="1">
    <source>
        <dbReference type="ARBA" id="ARBA00000085"/>
    </source>
</evidence>
<dbReference type="FunFam" id="3.40.50.300:FF:000483">
    <property type="entry name" value="Sensor histidine kinase KdpD"/>
    <property type="match status" value="1"/>
</dbReference>
<dbReference type="Gene3D" id="3.40.50.620">
    <property type="entry name" value="HUPs"/>
    <property type="match status" value="1"/>
</dbReference>
<dbReference type="InterPro" id="IPR003018">
    <property type="entry name" value="GAF"/>
</dbReference>
<dbReference type="Gene3D" id="1.20.120.620">
    <property type="entry name" value="Backbone structure of the membrane domain of e. Coli histidine kinase receptor kdpd"/>
    <property type="match status" value="1"/>
</dbReference>
<evidence type="ECO:0000259" key="14">
    <source>
        <dbReference type="PROSITE" id="PS50109"/>
    </source>
</evidence>
<dbReference type="SUPFAM" id="SSF47384">
    <property type="entry name" value="Homodimeric domain of signal transducing histidine kinase"/>
    <property type="match status" value="1"/>
</dbReference>
<dbReference type="OrthoDB" id="9806130at2"/>
<evidence type="ECO:0000313" key="15">
    <source>
        <dbReference type="EMBL" id="MZP29947.1"/>
    </source>
</evidence>
<dbReference type="EMBL" id="WXEY01000008">
    <property type="protein sequence ID" value="MZP29947.1"/>
    <property type="molecule type" value="Genomic_DNA"/>
</dbReference>
<comment type="caution">
    <text evidence="15">The sequence shown here is derived from an EMBL/GenBank/DDBJ whole genome shotgun (WGS) entry which is preliminary data.</text>
</comment>
<dbReference type="SUPFAM" id="SSF55874">
    <property type="entry name" value="ATPase domain of HSP90 chaperone/DNA topoisomerase II/histidine kinase"/>
    <property type="match status" value="1"/>
</dbReference>
<protein>
    <recommendedName>
        <fullName evidence="3">histidine kinase</fullName>
        <ecNumber evidence="3">2.7.13.3</ecNumber>
    </recommendedName>
</protein>
<dbReference type="SUPFAM" id="SSF55781">
    <property type="entry name" value="GAF domain-like"/>
    <property type="match status" value="1"/>
</dbReference>
<dbReference type="Proteomes" id="UP000463470">
    <property type="component" value="Unassembled WGS sequence"/>
</dbReference>
<feature type="transmembrane region" description="Helical" evidence="13">
    <location>
        <begin position="394"/>
        <end position="414"/>
    </location>
</feature>
<dbReference type="InterPro" id="IPR036890">
    <property type="entry name" value="HATPase_C_sf"/>
</dbReference>
<keyword evidence="11" id="KW-0902">Two-component regulatory system</keyword>
<feature type="transmembrane region" description="Helical" evidence="13">
    <location>
        <begin position="443"/>
        <end position="464"/>
    </location>
</feature>
<dbReference type="Pfam" id="PF00512">
    <property type="entry name" value="HisKA"/>
    <property type="match status" value="1"/>
</dbReference>
<keyword evidence="9" id="KW-0067">ATP-binding</keyword>
<evidence type="ECO:0000256" key="9">
    <source>
        <dbReference type="ARBA" id="ARBA00022840"/>
    </source>
</evidence>
<evidence type="ECO:0000256" key="2">
    <source>
        <dbReference type="ARBA" id="ARBA00004141"/>
    </source>
</evidence>
<dbReference type="InterPro" id="IPR029016">
    <property type="entry name" value="GAF-like_dom_sf"/>
</dbReference>
<feature type="domain" description="Histidine kinase" evidence="14">
    <location>
        <begin position="670"/>
        <end position="885"/>
    </location>
</feature>
<evidence type="ECO:0000256" key="3">
    <source>
        <dbReference type="ARBA" id="ARBA00012438"/>
    </source>
</evidence>
<keyword evidence="16" id="KW-1185">Reference proteome</keyword>
<dbReference type="InterPro" id="IPR003852">
    <property type="entry name" value="Sig_transdc_His_kinase_KdpD_N"/>
</dbReference>
<dbReference type="InterPro" id="IPR006016">
    <property type="entry name" value="UspA"/>
</dbReference>
<dbReference type="Gene3D" id="3.30.450.40">
    <property type="match status" value="1"/>
</dbReference>
<dbReference type="PROSITE" id="PS50109">
    <property type="entry name" value="HIS_KIN"/>
    <property type="match status" value="1"/>
</dbReference>
<keyword evidence="8" id="KW-0418">Kinase</keyword>
<dbReference type="SUPFAM" id="SSF52402">
    <property type="entry name" value="Adenine nucleotide alpha hydrolases-like"/>
    <property type="match status" value="1"/>
</dbReference>
<gene>
    <name evidence="15" type="ORF">GTO91_09550</name>
</gene>
<dbReference type="InterPro" id="IPR036097">
    <property type="entry name" value="HisK_dim/P_sf"/>
</dbReference>
<dbReference type="InterPro" id="IPR004358">
    <property type="entry name" value="Sig_transdc_His_kin-like_C"/>
</dbReference>
<dbReference type="Gene3D" id="3.30.565.10">
    <property type="entry name" value="Histidine kinase-like ATPase, C-terminal domain"/>
    <property type="match status" value="1"/>
</dbReference>
<feature type="transmembrane region" description="Helical" evidence="13">
    <location>
        <begin position="470"/>
        <end position="493"/>
    </location>
</feature>
<keyword evidence="5" id="KW-0808">Transferase</keyword>
<evidence type="ECO:0000256" key="8">
    <source>
        <dbReference type="ARBA" id="ARBA00022777"/>
    </source>
</evidence>
<evidence type="ECO:0000313" key="16">
    <source>
        <dbReference type="Proteomes" id="UP000463470"/>
    </source>
</evidence>
<dbReference type="Pfam" id="PF13493">
    <property type="entry name" value="DUF4118"/>
    <property type="match status" value="1"/>
</dbReference>
<evidence type="ECO:0000256" key="11">
    <source>
        <dbReference type="ARBA" id="ARBA00023012"/>
    </source>
</evidence>
<dbReference type="Gene3D" id="1.10.287.130">
    <property type="match status" value="1"/>
</dbReference>
<evidence type="ECO:0000256" key="6">
    <source>
        <dbReference type="ARBA" id="ARBA00022692"/>
    </source>
</evidence>
<evidence type="ECO:0000256" key="10">
    <source>
        <dbReference type="ARBA" id="ARBA00022989"/>
    </source>
</evidence>
<dbReference type="PANTHER" id="PTHR45569">
    <property type="entry name" value="SENSOR PROTEIN KDPD"/>
    <property type="match status" value="1"/>
</dbReference>
<dbReference type="Pfam" id="PF00582">
    <property type="entry name" value="Usp"/>
    <property type="match status" value="1"/>
</dbReference>
<dbReference type="CDD" id="cd00082">
    <property type="entry name" value="HisKA"/>
    <property type="match status" value="1"/>
</dbReference>
<dbReference type="InterPro" id="IPR052023">
    <property type="entry name" value="Histidine_kinase_KdpD"/>
</dbReference>
<dbReference type="PRINTS" id="PR00344">
    <property type="entry name" value="BCTRLSENSOR"/>
</dbReference>
<dbReference type="PANTHER" id="PTHR45569:SF1">
    <property type="entry name" value="SENSOR PROTEIN KDPD"/>
    <property type="match status" value="1"/>
</dbReference>
<dbReference type="GO" id="GO:0005737">
    <property type="term" value="C:cytoplasm"/>
    <property type="evidence" value="ECO:0007669"/>
    <property type="project" value="UniProtKB-ARBA"/>
</dbReference>
<dbReference type="SMART" id="SM00388">
    <property type="entry name" value="HisKA"/>
    <property type="match status" value="1"/>
</dbReference>
<organism evidence="15 16">
    <name type="scientific">Heliomicrobium undosum</name>
    <dbReference type="NCBI Taxonomy" id="121734"/>
    <lineage>
        <taxon>Bacteria</taxon>
        <taxon>Bacillati</taxon>
        <taxon>Bacillota</taxon>
        <taxon>Clostridia</taxon>
        <taxon>Eubacteriales</taxon>
        <taxon>Heliobacteriaceae</taxon>
        <taxon>Heliomicrobium</taxon>
    </lineage>
</organism>
<dbReference type="CDD" id="cd01987">
    <property type="entry name" value="USP_KdpD-like"/>
    <property type="match status" value="1"/>
</dbReference>
<dbReference type="InterPro" id="IPR025201">
    <property type="entry name" value="KdpD_TM"/>
</dbReference>
<dbReference type="InterPro" id="IPR038318">
    <property type="entry name" value="KdpD_sf"/>
</dbReference>
<reference evidence="15 16" key="1">
    <citation type="submission" date="2020-01" db="EMBL/GenBank/DDBJ databases">
        <title>Whole-genome sequence of Heliobacterium undosum DSM 13378.</title>
        <authorList>
            <person name="Kyndt J.A."/>
            <person name="Meyer T.E."/>
        </authorList>
    </citation>
    <scope>NUCLEOTIDE SEQUENCE [LARGE SCALE GENOMIC DNA]</scope>
    <source>
        <strain evidence="15 16">DSM 13378</strain>
    </source>
</reference>
<name>A0A845L0H4_9FIRM</name>
<dbReference type="InterPro" id="IPR005467">
    <property type="entry name" value="His_kinase_dom"/>
</dbReference>
<evidence type="ECO:0000256" key="7">
    <source>
        <dbReference type="ARBA" id="ARBA00022741"/>
    </source>
</evidence>
<dbReference type="SMART" id="SM00387">
    <property type="entry name" value="HATPase_c"/>
    <property type="match status" value="1"/>
</dbReference>
<evidence type="ECO:0000256" key="13">
    <source>
        <dbReference type="SAM" id="Phobius"/>
    </source>
</evidence>
<dbReference type="Gene3D" id="3.40.50.300">
    <property type="entry name" value="P-loop containing nucleotide triphosphate hydrolases"/>
    <property type="match status" value="1"/>
</dbReference>